<evidence type="ECO:0000313" key="13">
    <source>
        <dbReference type="Proteomes" id="UP000295509"/>
    </source>
</evidence>
<dbReference type="InterPro" id="IPR011712">
    <property type="entry name" value="Sig_transdc_His_kin_sub3_dim/P"/>
</dbReference>
<dbReference type="SMART" id="SM00387">
    <property type="entry name" value="HATPase_c"/>
    <property type="match status" value="1"/>
</dbReference>
<evidence type="ECO:0000256" key="8">
    <source>
        <dbReference type="ARBA" id="ARBA00023136"/>
    </source>
</evidence>
<keyword evidence="13" id="KW-1185">Reference proteome</keyword>
<protein>
    <submittedName>
        <fullName evidence="12">Two-component system NarL family sensor kinase</fullName>
    </submittedName>
</protein>
<evidence type="ECO:0000259" key="11">
    <source>
        <dbReference type="PROSITE" id="PS50109"/>
    </source>
</evidence>
<dbReference type="Gene3D" id="3.30.450.20">
    <property type="entry name" value="PAS domain"/>
    <property type="match status" value="1"/>
</dbReference>
<dbReference type="GO" id="GO:0005886">
    <property type="term" value="C:plasma membrane"/>
    <property type="evidence" value="ECO:0007669"/>
    <property type="project" value="UniProtKB-SubCell"/>
</dbReference>
<name>A0A4V3HFS1_9BURK</name>
<dbReference type="InterPro" id="IPR003594">
    <property type="entry name" value="HATPase_dom"/>
</dbReference>
<reference evidence="12 13" key="1">
    <citation type="submission" date="2019-03" db="EMBL/GenBank/DDBJ databases">
        <title>Genomic Encyclopedia of Type Strains, Phase III (KMG-III): the genomes of soil and plant-associated and newly described type strains.</title>
        <authorList>
            <person name="Whitman W."/>
        </authorList>
    </citation>
    <scope>NUCLEOTIDE SEQUENCE [LARGE SCALE GENOMIC DNA]</scope>
    <source>
        <strain evidence="12 13">LMG 29544</strain>
    </source>
</reference>
<keyword evidence="8 10" id="KW-0472">Membrane</keyword>
<gene>
    <name evidence="12" type="ORF">BX592_101303</name>
</gene>
<dbReference type="Pfam" id="PF17200">
    <property type="entry name" value="sCache_2"/>
    <property type="match status" value="1"/>
</dbReference>
<evidence type="ECO:0000256" key="10">
    <source>
        <dbReference type="SAM" id="Phobius"/>
    </source>
</evidence>
<dbReference type="GO" id="GO:0000155">
    <property type="term" value="F:phosphorelay sensor kinase activity"/>
    <property type="evidence" value="ECO:0007669"/>
    <property type="project" value="InterPro"/>
</dbReference>
<accession>A0A4V3HFS1</accession>
<keyword evidence="7" id="KW-0902">Two-component regulatory system</keyword>
<dbReference type="PROSITE" id="PS50109">
    <property type="entry name" value="HIS_KIN"/>
    <property type="match status" value="1"/>
</dbReference>
<feature type="domain" description="Histidine kinase" evidence="11">
    <location>
        <begin position="272"/>
        <end position="474"/>
    </location>
</feature>
<feature type="region of interest" description="Disordered" evidence="9">
    <location>
        <begin position="470"/>
        <end position="498"/>
    </location>
</feature>
<dbReference type="InterPro" id="IPR036890">
    <property type="entry name" value="HATPase_C_sf"/>
</dbReference>
<evidence type="ECO:0000256" key="5">
    <source>
        <dbReference type="ARBA" id="ARBA00022777"/>
    </source>
</evidence>
<dbReference type="InterPro" id="IPR017171">
    <property type="entry name" value="Sig_transdc_His_kinase_MctS"/>
</dbReference>
<dbReference type="PANTHER" id="PTHR24421:SF59">
    <property type="entry name" value="OXYGEN SENSOR HISTIDINE KINASE NREB"/>
    <property type="match status" value="1"/>
</dbReference>
<dbReference type="InterPro" id="IPR033480">
    <property type="entry name" value="sCache_2"/>
</dbReference>
<evidence type="ECO:0000256" key="2">
    <source>
        <dbReference type="ARBA" id="ARBA00022475"/>
    </source>
</evidence>
<dbReference type="Gene3D" id="1.20.5.1930">
    <property type="match status" value="1"/>
</dbReference>
<keyword evidence="5 12" id="KW-0418">Kinase</keyword>
<sequence length="498" mass="54167">MRATYYYVCHLADFSAMNLKAKIFLLAIVPFLVAIGGIGIGVRHQATMLAQTEHATMQAAYLASKEIELRHYVDLAMSAIAPLYEAAGANPDDDAALRSRALAVLEKLEFGQDGYFFVYDMHGRSLMHPREPDLVGRDLWTLRDPAGSLTIQQLTAAAAQGGGYVRYVWHRPTTGKLAPKLGYVVPLERWGWMLGTGIYLDDVDTTLSRIDQRASSNIERTMMWIGGIALAGLCVISLCALVLNVSEYRSADAKLRRLAQQVVASQENERARLSRELHDGISQMMVSIKLLLESALARFERSDVREPAAEAALSTSLTRLADTLREVRRISHALRPSMLDDLGLAAALEQLTRELSAESGVTIEFARRGQAQGMLLPDAVNTVLFRIAQAALTNIVRHARASKALLALDISAQTIALTIEDDGCGFDVERVQADPYAGVGLRNMRERLEALGGALSLASQPGRTVVKASVPVPAASTRAQTSAETSSAGARVTQEDRP</sequence>
<dbReference type="InterPro" id="IPR050482">
    <property type="entry name" value="Sensor_HK_TwoCompSys"/>
</dbReference>
<organism evidence="12 13">
    <name type="scientific">Paraburkholderia rhizosphaerae</name>
    <dbReference type="NCBI Taxonomy" id="480658"/>
    <lineage>
        <taxon>Bacteria</taxon>
        <taxon>Pseudomonadati</taxon>
        <taxon>Pseudomonadota</taxon>
        <taxon>Betaproteobacteria</taxon>
        <taxon>Burkholderiales</taxon>
        <taxon>Burkholderiaceae</taxon>
        <taxon>Paraburkholderia</taxon>
    </lineage>
</organism>
<feature type="transmembrane region" description="Helical" evidence="10">
    <location>
        <begin position="23"/>
        <end position="42"/>
    </location>
</feature>
<keyword evidence="4 10" id="KW-0812">Transmembrane</keyword>
<dbReference type="AlphaFoldDB" id="A0A4V3HFS1"/>
<dbReference type="EMBL" id="SORE01000001">
    <property type="protein sequence ID" value="TDY54847.1"/>
    <property type="molecule type" value="Genomic_DNA"/>
</dbReference>
<feature type="compositionally biased region" description="Polar residues" evidence="9">
    <location>
        <begin position="477"/>
        <end position="488"/>
    </location>
</feature>
<keyword evidence="2" id="KW-1003">Cell membrane</keyword>
<dbReference type="Pfam" id="PF07730">
    <property type="entry name" value="HisKA_3"/>
    <property type="match status" value="1"/>
</dbReference>
<evidence type="ECO:0000313" key="12">
    <source>
        <dbReference type="EMBL" id="TDY54847.1"/>
    </source>
</evidence>
<comment type="subcellular location">
    <subcellularLocation>
        <location evidence="1">Cell membrane</location>
        <topology evidence="1">Multi-pass membrane protein</topology>
    </subcellularLocation>
</comment>
<dbReference type="Gene3D" id="3.30.565.10">
    <property type="entry name" value="Histidine kinase-like ATPase, C-terminal domain"/>
    <property type="match status" value="1"/>
</dbReference>
<evidence type="ECO:0000256" key="7">
    <source>
        <dbReference type="ARBA" id="ARBA00023012"/>
    </source>
</evidence>
<dbReference type="GO" id="GO:0046983">
    <property type="term" value="F:protein dimerization activity"/>
    <property type="evidence" value="ECO:0007669"/>
    <property type="project" value="InterPro"/>
</dbReference>
<proteinExistence type="predicted"/>
<evidence type="ECO:0000256" key="6">
    <source>
        <dbReference type="ARBA" id="ARBA00022989"/>
    </source>
</evidence>
<dbReference type="PIRSF" id="PIRSF037314">
    <property type="entry name" value="STHK_MctS"/>
    <property type="match status" value="1"/>
</dbReference>
<dbReference type="Pfam" id="PF02518">
    <property type="entry name" value="HATPase_c"/>
    <property type="match status" value="1"/>
</dbReference>
<dbReference type="CDD" id="cd16917">
    <property type="entry name" value="HATPase_UhpB-NarQ-NarX-like"/>
    <property type="match status" value="1"/>
</dbReference>
<evidence type="ECO:0000256" key="4">
    <source>
        <dbReference type="ARBA" id="ARBA00022692"/>
    </source>
</evidence>
<dbReference type="SMART" id="SM01049">
    <property type="entry name" value="Cache_2"/>
    <property type="match status" value="1"/>
</dbReference>
<evidence type="ECO:0000256" key="1">
    <source>
        <dbReference type="ARBA" id="ARBA00004651"/>
    </source>
</evidence>
<dbReference type="Proteomes" id="UP000295509">
    <property type="component" value="Unassembled WGS sequence"/>
</dbReference>
<comment type="caution">
    <text evidence="12">The sequence shown here is derived from an EMBL/GenBank/DDBJ whole genome shotgun (WGS) entry which is preliminary data.</text>
</comment>
<evidence type="ECO:0000256" key="9">
    <source>
        <dbReference type="SAM" id="MobiDB-lite"/>
    </source>
</evidence>
<dbReference type="SUPFAM" id="SSF55874">
    <property type="entry name" value="ATPase domain of HSP90 chaperone/DNA topoisomerase II/histidine kinase"/>
    <property type="match status" value="1"/>
</dbReference>
<dbReference type="PANTHER" id="PTHR24421">
    <property type="entry name" value="NITRATE/NITRITE SENSOR PROTEIN NARX-RELATED"/>
    <property type="match status" value="1"/>
</dbReference>
<keyword evidence="3" id="KW-0808">Transferase</keyword>
<feature type="transmembrane region" description="Helical" evidence="10">
    <location>
        <begin position="222"/>
        <end position="243"/>
    </location>
</feature>
<evidence type="ECO:0000256" key="3">
    <source>
        <dbReference type="ARBA" id="ARBA00022679"/>
    </source>
</evidence>
<dbReference type="InterPro" id="IPR005467">
    <property type="entry name" value="His_kinase_dom"/>
</dbReference>
<keyword evidence="6 10" id="KW-1133">Transmembrane helix</keyword>